<accession>A0ACB7X1F3</accession>
<organism evidence="1 2">
    <name type="scientific">Vaccinium darrowii</name>
    <dbReference type="NCBI Taxonomy" id="229202"/>
    <lineage>
        <taxon>Eukaryota</taxon>
        <taxon>Viridiplantae</taxon>
        <taxon>Streptophyta</taxon>
        <taxon>Embryophyta</taxon>
        <taxon>Tracheophyta</taxon>
        <taxon>Spermatophyta</taxon>
        <taxon>Magnoliopsida</taxon>
        <taxon>eudicotyledons</taxon>
        <taxon>Gunneridae</taxon>
        <taxon>Pentapetalae</taxon>
        <taxon>asterids</taxon>
        <taxon>Ericales</taxon>
        <taxon>Ericaceae</taxon>
        <taxon>Vaccinioideae</taxon>
        <taxon>Vaccinieae</taxon>
        <taxon>Vaccinium</taxon>
    </lineage>
</organism>
<keyword evidence="2" id="KW-1185">Reference proteome</keyword>
<sequence>MIDQFDSCPSGGYQQQNYVVCQEGMYPPSGYRTSARGMMGLSAPPPSNNHFTAQGGYAKPQEGWWSGTNKQHNGWDGKNHGHQNHGYNTGNGGYAQPHEGWSGKNKHQNDWSGKPDRYSQGYNSQRGVTDGGYGTYSEGYSPAMQPVGYGLAMQAVAYECSSTSEGQCPSTRYQKVEYWGGKDIED</sequence>
<dbReference type="Proteomes" id="UP000828048">
    <property type="component" value="Chromosome 2"/>
</dbReference>
<comment type="caution">
    <text evidence="1">The sequence shown here is derived from an EMBL/GenBank/DDBJ whole genome shotgun (WGS) entry which is preliminary data.</text>
</comment>
<gene>
    <name evidence="1" type="ORF">Vadar_015572</name>
</gene>
<protein>
    <submittedName>
        <fullName evidence="1">Uncharacterized protein</fullName>
    </submittedName>
</protein>
<reference evidence="1 2" key="1">
    <citation type="journal article" date="2021" name="Hortic Res">
        <title>High-quality reference genome and annotation aids understanding of berry development for evergreen blueberry (Vaccinium darrowii).</title>
        <authorList>
            <person name="Yu J."/>
            <person name="Hulse-Kemp A.M."/>
            <person name="Babiker E."/>
            <person name="Staton M."/>
        </authorList>
    </citation>
    <scope>NUCLEOTIDE SEQUENCE [LARGE SCALE GENOMIC DNA]</scope>
    <source>
        <strain evidence="2">cv. NJ 8807/NJ 8810</strain>
        <tissue evidence="1">Young leaf</tissue>
    </source>
</reference>
<proteinExistence type="predicted"/>
<evidence type="ECO:0000313" key="1">
    <source>
        <dbReference type="EMBL" id="KAH7834400.1"/>
    </source>
</evidence>
<evidence type="ECO:0000313" key="2">
    <source>
        <dbReference type="Proteomes" id="UP000828048"/>
    </source>
</evidence>
<name>A0ACB7X1F3_9ERIC</name>
<dbReference type="EMBL" id="CM037152">
    <property type="protein sequence ID" value="KAH7834400.1"/>
    <property type="molecule type" value="Genomic_DNA"/>
</dbReference>